<dbReference type="AlphaFoldDB" id="A0AAV0DSK7"/>
<evidence type="ECO:0000313" key="2">
    <source>
        <dbReference type="EMBL" id="CAH9105398.1"/>
    </source>
</evidence>
<dbReference type="InterPro" id="IPR026960">
    <property type="entry name" value="RVT-Znf"/>
</dbReference>
<accession>A0AAV0DSK7</accession>
<reference evidence="2" key="1">
    <citation type="submission" date="2022-07" db="EMBL/GenBank/DDBJ databases">
        <authorList>
            <person name="Macas J."/>
            <person name="Novak P."/>
            <person name="Neumann P."/>
        </authorList>
    </citation>
    <scope>NUCLEOTIDE SEQUENCE</scope>
</reference>
<dbReference type="EMBL" id="CAMAPF010000131">
    <property type="protein sequence ID" value="CAH9105398.1"/>
    <property type="molecule type" value="Genomic_DNA"/>
</dbReference>
<dbReference type="Proteomes" id="UP001152523">
    <property type="component" value="Unassembled WGS sequence"/>
</dbReference>
<proteinExistence type="predicted"/>
<protein>
    <recommendedName>
        <fullName evidence="1">Reverse transcriptase zinc-binding domain-containing protein</fullName>
    </recommendedName>
</protein>
<evidence type="ECO:0000313" key="3">
    <source>
        <dbReference type="Proteomes" id="UP001152523"/>
    </source>
</evidence>
<dbReference type="Pfam" id="PF13966">
    <property type="entry name" value="zf-RVT"/>
    <property type="match status" value="1"/>
</dbReference>
<organism evidence="2 3">
    <name type="scientific">Cuscuta epithymum</name>
    <dbReference type="NCBI Taxonomy" id="186058"/>
    <lineage>
        <taxon>Eukaryota</taxon>
        <taxon>Viridiplantae</taxon>
        <taxon>Streptophyta</taxon>
        <taxon>Embryophyta</taxon>
        <taxon>Tracheophyta</taxon>
        <taxon>Spermatophyta</taxon>
        <taxon>Magnoliopsida</taxon>
        <taxon>eudicotyledons</taxon>
        <taxon>Gunneridae</taxon>
        <taxon>Pentapetalae</taxon>
        <taxon>asterids</taxon>
        <taxon>lamiids</taxon>
        <taxon>Solanales</taxon>
        <taxon>Convolvulaceae</taxon>
        <taxon>Cuscuteae</taxon>
        <taxon>Cuscuta</taxon>
        <taxon>Cuscuta subgen. Cuscuta</taxon>
    </lineage>
</organism>
<name>A0AAV0DSK7_9ASTE</name>
<feature type="domain" description="Reverse transcriptase zinc-binding" evidence="1">
    <location>
        <begin position="2"/>
        <end position="81"/>
    </location>
</feature>
<comment type="caution">
    <text evidence="2">The sequence shown here is derived from an EMBL/GenBank/DDBJ whole genome shotgun (WGS) entry which is preliminary data.</text>
</comment>
<sequence>MSLKSCYRYLWGEVEQVGWKGWTKMWNFFIPPKVKHFFWQVCSVKLRGRRVDVPDKCVLCLDGAESSNHLFLQCSLARSFWEQKGWLGVGSRDMAFLEWVRNFFSSKNEEQSCEMIMFCWSVWQFRNRKVWHNENVDVDKVAALSRAFLQGWQQAQFQGGAARARLREGTQVWKKPAIGRFKMNVDAAIGADGKRGLGWVIRDSSGIFVAAGWLKHLEFGRP</sequence>
<evidence type="ECO:0000259" key="1">
    <source>
        <dbReference type="Pfam" id="PF13966"/>
    </source>
</evidence>
<gene>
    <name evidence="2" type="ORF">CEPIT_LOCUS17196</name>
</gene>
<keyword evidence="3" id="KW-1185">Reference proteome</keyword>